<keyword evidence="3" id="KW-0862">Zinc</keyword>
<evidence type="ECO:0000256" key="3">
    <source>
        <dbReference type="ARBA" id="ARBA00022833"/>
    </source>
</evidence>
<keyword evidence="8" id="KW-1185">Reference proteome</keyword>
<name>A0A803LJF1_CHEQI</name>
<dbReference type="Proteomes" id="UP000596660">
    <property type="component" value="Unplaced"/>
</dbReference>
<accession>A0A803LJF1</accession>
<evidence type="ECO:0000256" key="4">
    <source>
        <dbReference type="PROSITE-ProRule" id="PRU00027"/>
    </source>
</evidence>
<dbReference type="Gramene" id="AUR62014098-RA">
    <property type="protein sequence ID" value="AUR62014098-RA:cds"/>
    <property type="gene ID" value="AUR62014098"/>
</dbReference>
<dbReference type="PROSITE" id="PS50808">
    <property type="entry name" value="ZF_BED"/>
    <property type="match status" value="1"/>
</dbReference>
<dbReference type="GO" id="GO:0008270">
    <property type="term" value="F:zinc ion binding"/>
    <property type="evidence" value="ECO:0007669"/>
    <property type="project" value="UniProtKB-KW"/>
</dbReference>
<dbReference type="AlphaFoldDB" id="A0A803LJF1"/>
<feature type="domain" description="BED-type" evidence="6">
    <location>
        <begin position="18"/>
        <end position="74"/>
    </location>
</feature>
<evidence type="ECO:0000256" key="2">
    <source>
        <dbReference type="ARBA" id="ARBA00022771"/>
    </source>
</evidence>
<dbReference type="InterPro" id="IPR003656">
    <property type="entry name" value="Znf_BED"/>
</dbReference>
<keyword evidence="2 4" id="KW-0863">Zinc-finger</keyword>
<dbReference type="OMA" id="CLMMASG"/>
<evidence type="ECO:0000313" key="7">
    <source>
        <dbReference type="EnsemblPlants" id="AUR62014098-RA:cds"/>
    </source>
</evidence>
<reference evidence="7" key="2">
    <citation type="submission" date="2021-03" db="UniProtKB">
        <authorList>
            <consortium name="EnsemblPlants"/>
        </authorList>
    </citation>
    <scope>IDENTIFICATION</scope>
</reference>
<evidence type="ECO:0000259" key="6">
    <source>
        <dbReference type="PROSITE" id="PS50808"/>
    </source>
</evidence>
<dbReference type="Pfam" id="PF02892">
    <property type="entry name" value="zf-BED"/>
    <property type="match status" value="1"/>
</dbReference>
<keyword evidence="1" id="KW-0479">Metal-binding</keyword>
<dbReference type="PANTHER" id="PTHR46951:SF2">
    <property type="entry name" value="BED-TYPE DOMAIN-CONTAINING PROTEIN"/>
    <property type="match status" value="1"/>
</dbReference>
<proteinExistence type="predicted"/>
<reference evidence="7" key="1">
    <citation type="journal article" date="2017" name="Nature">
        <title>The genome of Chenopodium quinoa.</title>
        <authorList>
            <person name="Jarvis D.E."/>
            <person name="Ho Y.S."/>
            <person name="Lightfoot D.J."/>
            <person name="Schmoeckel S.M."/>
            <person name="Li B."/>
            <person name="Borm T.J.A."/>
            <person name="Ohyanagi H."/>
            <person name="Mineta K."/>
            <person name="Michell C.T."/>
            <person name="Saber N."/>
            <person name="Kharbatia N.M."/>
            <person name="Rupper R.R."/>
            <person name="Sharp A.R."/>
            <person name="Dally N."/>
            <person name="Boughton B.A."/>
            <person name="Woo Y.H."/>
            <person name="Gao G."/>
            <person name="Schijlen E.G.W.M."/>
            <person name="Guo X."/>
            <person name="Momin A.A."/>
            <person name="Negrao S."/>
            <person name="Al-Babili S."/>
            <person name="Gehring C."/>
            <person name="Roessner U."/>
            <person name="Jung C."/>
            <person name="Murphy K."/>
            <person name="Arold S.T."/>
            <person name="Gojobori T."/>
            <person name="van der Linden C.G."/>
            <person name="van Loo E.N."/>
            <person name="Jellen E.N."/>
            <person name="Maughan P.J."/>
            <person name="Tester M."/>
        </authorList>
    </citation>
    <scope>NUCLEOTIDE SEQUENCE [LARGE SCALE GENOMIC DNA]</scope>
    <source>
        <strain evidence="7">cv. PI 614886</strain>
    </source>
</reference>
<dbReference type="GO" id="GO:0003677">
    <property type="term" value="F:DNA binding"/>
    <property type="evidence" value="ECO:0007669"/>
    <property type="project" value="InterPro"/>
</dbReference>
<organism evidence="7 8">
    <name type="scientific">Chenopodium quinoa</name>
    <name type="common">Quinoa</name>
    <dbReference type="NCBI Taxonomy" id="63459"/>
    <lineage>
        <taxon>Eukaryota</taxon>
        <taxon>Viridiplantae</taxon>
        <taxon>Streptophyta</taxon>
        <taxon>Embryophyta</taxon>
        <taxon>Tracheophyta</taxon>
        <taxon>Spermatophyta</taxon>
        <taxon>Magnoliopsida</taxon>
        <taxon>eudicotyledons</taxon>
        <taxon>Gunneridae</taxon>
        <taxon>Pentapetalae</taxon>
        <taxon>Caryophyllales</taxon>
        <taxon>Chenopodiaceae</taxon>
        <taxon>Chenopodioideae</taxon>
        <taxon>Atripliceae</taxon>
        <taxon>Chenopodium</taxon>
    </lineage>
</organism>
<sequence length="96" mass="10767">MSTTASSVKKKRKNSPGNRTDPGWEHGTEIDSESKKVRCKYCGVVRAGGVYRLKHHLAGTGCNVERCLQVPDDVKHKFRDLLQANAEQSSRKKEKI</sequence>
<feature type="region of interest" description="Disordered" evidence="5">
    <location>
        <begin position="1"/>
        <end position="29"/>
    </location>
</feature>
<evidence type="ECO:0000256" key="1">
    <source>
        <dbReference type="ARBA" id="ARBA00022723"/>
    </source>
</evidence>
<evidence type="ECO:0000313" key="8">
    <source>
        <dbReference type="Proteomes" id="UP000596660"/>
    </source>
</evidence>
<dbReference type="PANTHER" id="PTHR46951">
    <property type="entry name" value="BED-TYPE DOMAIN-CONTAINING PROTEIN"/>
    <property type="match status" value="1"/>
</dbReference>
<dbReference type="EnsemblPlants" id="AUR62014098-RA">
    <property type="protein sequence ID" value="AUR62014098-RA:cds"/>
    <property type="gene ID" value="AUR62014098"/>
</dbReference>
<protein>
    <recommendedName>
        <fullName evidence="6">BED-type domain-containing protein</fullName>
    </recommendedName>
</protein>
<evidence type="ECO:0000256" key="5">
    <source>
        <dbReference type="SAM" id="MobiDB-lite"/>
    </source>
</evidence>